<dbReference type="PRINTS" id="PR00415">
    <property type="entry name" value="ACONITASE"/>
</dbReference>
<dbReference type="PANTHER" id="PTHR43160">
    <property type="entry name" value="ACONITATE HYDRATASE B"/>
    <property type="match status" value="1"/>
</dbReference>
<dbReference type="InterPro" id="IPR036008">
    <property type="entry name" value="Aconitase_4Fe-4S_dom"/>
</dbReference>
<evidence type="ECO:0000259" key="8">
    <source>
        <dbReference type="Pfam" id="PF00694"/>
    </source>
</evidence>
<sequence>MITTTKTGAYLVNGTDLIEDSAEALEAVAAKTGKTPDKEEAKKGTIAYSILKAHNTSGNMDDLQIKFDKLTSHDITYVGIIQTARASGLTKFPIPYVLTNCHNSLCAVGGTINEDDHMFGLTAAKKYGGMYVPPHQAVIHQFAREVLATGGGMILGSDSHTRYGALGTMAMGEGGPELVKQLLSQTYDIKMPGVIAIYMTGEPVKGVGPQDVALAIIGEVFKSGYVKNKVMEFVGPGVASLSADFRIGVDVMTTETTCLSSIWQTDDEIESFYEIHGRKEDYKKLSPSDVAYYDGVVKVDLSTIRPMIAMPFHPSMAYEIDFVNANLEQMLHETEERAKVSFGDKIEYSLKDKIVDGKFLVDQGIIAGCAGGGFENICAAADIMKGRYIGADKFTMSVYPASTPIYMELLKNGVAASLLETGTVLKTAFCGPCFGAGDTPANNAFSIRHSTRNFPNREGSKVQNGQISSVALMDARSIAATAANKGFLTPATEFDGEYNQYTYHFDANIYKNRVFDSKGIADPDAQIQFGPNIKDWPKMEALPKNLVLKVVSEIHDPVTTTDELIPSGETSSYRSNPQGLAEFTLSRKDPEYVGRAKEIQKAETALVAGDDPFKAVPELENVVETINKSGADVKIDVESVGFGSTIFAVKPGDGSAREQAASCQKVLGGWANVANEYATKRYRSNLINWGMLPLLIEKGDLPFKNLDYIFLPDIRKEVEDKADTIKAVAVSGDQTKEFTMTLGDLTDHERQIILDGCLINFNRQ</sequence>
<dbReference type="GO" id="GO:0051539">
    <property type="term" value="F:4 iron, 4 sulfur cluster binding"/>
    <property type="evidence" value="ECO:0007669"/>
    <property type="project" value="TreeGrafter"/>
</dbReference>
<keyword evidence="5" id="KW-0408">Iron</keyword>
<proteinExistence type="inferred from homology"/>
<evidence type="ECO:0000313" key="10">
    <source>
        <dbReference type="Proteomes" id="UP000182584"/>
    </source>
</evidence>
<dbReference type="OrthoDB" id="9764318at2"/>
<dbReference type="GO" id="GO:0046872">
    <property type="term" value="F:metal ion binding"/>
    <property type="evidence" value="ECO:0007669"/>
    <property type="project" value="UniProtKB-KW"/>
</dbReference>
<reference evidence="9 10" key="1">
    <citation type="submission" date="2016-10" db="EMBL/GenBank/DDBJ databases">
        <authorList>
            <person name="de Groot N.N."/>
        </authorList>
    </citation>
    <scope>NUCLEOTIDE SEQUENCE [LARGE SCALE GENOMIC DNA]</scope>
    <source>
        <strain evidence="9 10">AR40</strain>
    </source>
</reference>
<dbReference type="SUPFAM" id="SSF53732">
    <property type="entry name" value="Aconitase iron-sulfur domain"/>
    <property type="match status" value="1"/>
</dbReference>
<dbReference type="InterPro" id="IPR015928">
    <property type="entry name" value="Aconitase/3IPM_dehydase_swvl"/>
</dbReference>
<dbReference type="Gene3D" id="3.20.19.10">
    <property type="entry name" value="Aconitase, domain 4"/>
    <property type="match status" value="1"/>
</dbReference>
<comment type="similarity">
    <text evidence="2">Belongs to the aconitase/IPM isomerase family.</text>
</comment>
<comment type="cofactor">
    <cofactor evidence="1">
        <name>[4Fe-4S] cluster</name>
        <dbReference type="ChEBI" id="CHEBI:49883"/>
    </cofactor>
</comment>
<dbReference type="SUPFAM" id="SSF52016">
    <property type="entry name" value="LeuD/IlvD-like"/>
    <property type="match status" value="1"/>
</dbReference>
<dbReference type="Pfam" id="PF00330">
    <property type="entry name" value="Aconitase"/>
    <property type="match status" value="1"/>
</dbReference>
<dbReference type="eggNOG" id="COG1048">
    <property type="taxonomic scope" value="Bacteria"/>
</dbReference>
<accession>A0A1H9T2Q4</accession>
<evidence type="ECO:0000259" key="7">
    <source>
        <dbReference type="Pfam" id="PF00330"/>
    </source>
</evidence>
<dbReference type="EMBL" id="FOGJ01000013">
    <property type="protein sequence ID" value="SER91421.1"/>
    <property type="molecule type" value="Genomic_DNA"/>
</dbReference>
<dbReference type="GO" id="GO:0003994">
    <property type="term" value="F:aconitate hydratase activity"/>
    <property type="evidence" value="ECO:0007669"/>
    <property type="project" value="TreeGrafter"/>
</dbReference>
<evidence type="ECO:0000256" key="5">
    <source>
        <dbReference type="ARBA" id="ARBA00023004"/>
    </source>
</evidence>
<evidence type="ECO:0000256" key="6">
    <source>
        <dbReference type="ARBA" id="ARBA00023014"/>
    </source>
</evidence>
<feature type="domain" description="Aconitase A/isopropylmalate dehydratase small subunit swivel" evidence="8">
    <location>
        <begin position="652"/>
        <end position="697"/>
    </location>
</feature>
<name>A0A1H9T2Q4_BUTFI</name>
<dbReference type="AlphaFoldDB" id="A0A1H9T2Q4"/>
<evidence type="ECO:0000256" key="3">
    <source>
        <dbReference type="ARBA" id="ARBA00011245"/>
    </source>
</evidence>
<gene>
    <name evidence="9" type="ORF">SAMN04487884_113108</name>
</gene>
<dbReference type="Gene3D" id="3.30.499.10">
    <property type="entry name" value="Aconitase, domain 3"/>
    <property type="match status" value="2"/>
</dbReference>
<dbReference type="InterPro" id="IPR015931">
    <property type="entry name" value="Acnase/IPM_dHydase_lsu_aba_1/3"/>
</dbReference>
<dbReference type="Gene3D" id="3.40.1060.10">
    <property type="entry name" value="Aconitase, Domain 2"/>
    <property type="match status" value="1"/>
</dbReference>
<keyword evidence="6" id="KW-0411">Iron-sulfur</keyword>
<dbReference type="NCBIfam" id="NF008503">
    <property type="entry name" value="PRK11413.1"/>
    <property type="match status" value="1"/>
</dbReference>
<evidence type="ECO:0000313" key="9">
    <source>
        <dbReference type="EMBL" id="SER91421.1"/>
    </source>
</evidence>
<dbReference type="InterPro" id="IPR001030">
    <property type="entry name" value="Acoase/IPM_deHydtase_lsu_aba"/>
</dbReference>
<comment type="subunit">
    <text evidence="3">Monomer.</text>
</comment>
<evidence type="ECO:0000256" key="4">
    <source>
        <dbReference type="ARBA" id="ARBA00022723"/>
    </source>
</evidence>
<protein>
    <submittedName>
        <fullName evidence="9">Aconitate hydratase</fullName>
    </submittedName>
</protein>
<evidence type="ECO:0000256" key="1">
    <source>
        <dbReference type="ARBA" id="ARBA00001966"/>
    </source>
</evidence>
<dbReference type="Proteomes" id="UP000182584">
    <property type="component" value="Unassembled WGS sequence"/>
</dbReference>
<dbReference type="GO" id="GO:0006099">
    <property type="term" value="P:tricarboxylic acid cycle"/>
    <property type="evidence" value="ECO:0007669"/>
    <property type="project" value="UniProtKB-UniPathway"/>
</dbReference>
<keyword evidence="4" id="KW-0479">Metal-binding</keyword>
<dbReference type="InterPro" id="IPR015932">
    <property type="entry name" value="Aconitase_dom2"/>
</dbReference>
<evidence type="ECO:0000256" key="2">
    <source>
        <dbReference type="ARBA" id="ARBA00007185"/>
    </source>
</evidence>
<feature type="domain" description="Aconitase/3-isopropylmalate dehydratase large subunit alpha/beta/alpha" evidence="7">
    <location>
        <begin position="49"/>
        <end position="479"/>
    </location>
</feature>
<dbReference type="InterPro" id="IPR000573">
    <property type="entry name" value="AconitaseA/IPMdHydase_ssu_swvl"/>
</dbReference>
<dbReference type="UniPathway" id="UPA00223"/>
<dbReference type="RefSeq" id="WP_074756437.1">
    <property type="nucleotide sequence ID" value="NZ_FOGJ01000013.1"/>
</dbReference>
<dbReference type="GO" id="GO:0005829">
    <property type="term" value="C:cytosol"/>
    <property type="evidence" value="ECO:0007669"/>
    <property type="project" value="TreeGrafter"/>
</dbReference>
<organism evidence="9 10">
    <name type="scientific">Butyrivibrio fibrisolvens</name>
    <dbReference type="NCBI Taxonomy" id="831"/>
    <lineage>
        <taxon>Bacteria</taxon>
        <taxon>Bacillati</taxon>
        <taxon>Bacillota</taxon>
        <taxon>Clostridia</taxon>
        <taxon>Lachnospirales</taxon>
        <taxon>Lachnospiraceae</taxon>
        <taxon>Butyrivibrio</taxon>
    </lineage>
</organism>
<dbReference type="PANTHER" id="PTHR43160:SF3">
    <property type="entry name" value="ACONITATE HYDRATASE, MITOCHONDRIAL"/>
    <property type="match status" value="1"/>
</dbReference>
<dbReference type="InterPro" id="IPR050926">
    <property type="entry name" value="Aconitase/IPM_isomerase"/>
</dbReference>
<dbReference type="Pfam" id="PF00694">
    <property type="entry name" value="Aconitase_C"/>
    <property type="match status" value="1"/>
</dbReference>